<dbReference type="Proteomes" id="UP000230742">
    <property type="component" value="Chromosome 2"/>
</dbReference>
<evidence type="ECO:0000256" key="10">
    <source>
        <dbReference type="RuleBase" id="RU361154"/>
    </source>
</evidence>
<evidence type="ECO:0000256" key="1">
    <source>
        <dbReference type="ARBA" id="ARBA00001412"/>
    </source>
</evidence>
<dbReference type="Pfam" id="PF02929">
    <property type="entry name" value="Bgal_small_N"/>
    <property type="match status" value="1"/>
</dbReference>
<dbReference type="GO" id="GO:0030246">
    <property type="term" value="F:carbohydrate binding"/>
    <property type="evidence" value="ECO:0007669"/>
    <property type="project" value="InterPro"/>
</dbReference>
<dbReference type="InterPro" id="IPR013783">
    <property type="entry name" value="Ig-like_fold"/>
</dbReference>
<dbReference type="SUPFAM" id="SSF51445">
    <property type="entry name" value="(Trans)glycosidases"/>
    <property type="match status" value="1"/>
</dbReference>
<dbReference type="InterPro" id="IPR023230">
    <property type="entry name" value="Glyco_hydro_2_CS"/>
</dbReference>
<keyword evidence="8 10" id="KW-0326">Glycosidase</keyword>
<dbReference type="InterPro" id="IPR004199">
    <property type="entry name" value="B-gal_small/dom_5"/>
</dbReference>
<dbReference type="Gene3D" id="2.60.40.10">
    <property type="entry name" value="Immunoglobulins"/>
    <property type="match status" value="2"/>
</dbReference>
<sequence length="1053" mass="120869">MNKLCNFMVLFMALSGNVYAQKTEPWNDPLVNNINRNEPVSDFFGYENKELSDRNDKTLSKRFLSIEGSWKFNWVQNANERPLDFYSLNLDDSNWGKMPIPGCWELNGYSVPVYTNIKYEWENEWESNPPYVQDLGNYVGSYRRKIVIPENWNGDNIILHIGEFSSNINLYVNGKFVGYAEDNKVAAEFDITKYVEPGKENLIAMQLMRWCDGSYFEDQDYWRLRGIARENYIYAQPKSHIKDLNVTSSLSDNYKDGIFAIHFSTESCDGKNVLVELIDKKTGNTVFERKQQLQGGSSTVESTIQNVAKWTAETPNLYTLRATLMDGDKVLEVIRQNVGFRKIEIKGKQLLVNGQPVLIKGVNRHEIDPDGGYVVSVENMIRDLKVAKQLNINAIRTSHYPNDPRWYDLCDEYGIYVMAEANLESHGMGFGKETLAKNELFNKTHIERNMNNVKVLKNHPCIIMWSLGNEAGYGKNIEDAYDWVKAYDSSRPVQYEMACSTGKHDETRPVESYELAGLKAGKTDIFCPMYADYDSCRAYLEKDYCDKPLLQQEYAHAMGNSMGGFKQYWDLVRQYPQYQGGFIWDFVDQGLRDKSKITGNQIYAYGGDYGRFPMSDQNFNNNGLVSPDRRPNPHAYEVKYFHQNIWSKLENKVKGTVSVFNENFFVPLNNVNLVYSIEVEGKSMANGLINLGKYNILPQTSKTIAIPGYAKIVADKKYRGKEKTLNLTYKLNSDSLLLSKDEEIAHQQFVISDYKFPVLNSSETAKVKAVDHAKYLVLSANGVDVTISKATGLVSYLDVDKTPMLVRGFDLTPDFWRACTDNDFGSHMPTLSAAWNKPSMELKNFTRKENGSVVAELYLKETESTLTLTYTLNNSGELTVEQDLKVNPDAENKPNLLRYGMELQMPKEFDRVEFYGKGPNENYADRNNSDRLGIFTQLVKDQYYPYVRPQESGNKTQVRYWKVLTKDNKGLEFFSNEPMECSSLNYLTSDLYRGPVKNQEHSGDLVPRDFTSVHISQRQMGLGCINTWGALPIEKYMLPYHDYAFKFVIRPVR</sequence>
<dbReference type="Gene3D" id="3.20.20.80">
    <property type="entry name" value="Glycosidases"/>
    <property type="match status" value="1"/>
</dbReference>
<evidence type="ECO:0000256" key="8">
    <source>
        <dbReference type="ARBA" id="ARBA00023295"/>
    </source>
</evidence>
<dbReference type="InterPro" id="IPR006101">
    <property type="entry name" value="Glyco_hydro_2"/>
</dbReference>
<dbReference type="InterPro" id="IPR006102">
    <property type="entry name" value="Ig-like_GH2"/>
</dbReference>
<dbReference type="PROSITE" id="PS00608">
    <property type="entry name" value="GLYCOSYL_HYDROL_F2_2"/>
    <property type="match status" value="1"/>
</dbReference>
<evidence type="ECO:0000256" key="7">
    <source>
        <dbReference type="ARBA" id="ARBA00022837"/>
    </source>
</evidence>
<evidence type="ECO:0000313" key="12">
    <source>
        <dbReference type="Proteomes" id="UP000230742"/>
    </source>
</evidence>
<dbReference type="Gene3D" id="2.70.98.10">
    <property type="match status" value="1"/>
</dbReference>
<dbReference type="InterPro" id="IPR023232">
    <property type="entry name" value="Glyco_hydro_2_AS"/>
</dbReference>
<comment type="subunit">
    <text evidence="4">Monomer.</text>
</comment>
<dbReference type="Pfam" id="PF16353">
    <property type="entry name" value="LacZ_4"/>
    <property type="match status" value="1"/>
</dbReference>
<evidence type="ECO:0000256" key="2">
    <source>
        <dbReference type="ARBA" id="ARBA00001913"/>
    </source>
</evidence>
<dbReference type="SUPFAM" id="SSF49785">
    <property type="entry name" value="Galactose-binding domain-like"/>
    <property type="match status" value="1"/>
</dbReference>
<dbReference type="Pfam" id="PF02836">
    <property type="entry name" value="Glyco_hydro_2_C"/>
    <property type="match status" value="1"/>
</dbReference>
<dbReference type="EMBL" id="CP024728">
    <property type="protein sequence ID" value="ATV32120.1"/>
    <property type="molecule type" value="Genomic_DNA"/>
</dbReference>
<evidence type="ECO:0000256" key="6">
    <source>
        <dbReference type="ARBA" id="ARBA00022801"/>
    </source>
</evidence>
<comment type="cofactor">
    <cofactor evidence="2">
        <name>Ca(2+)</name>
        <dbReference type="ChEBI" id="CHEBI:29108"/>
    </cofactor>
</comment>
<gene>
    <name evidence="11" type="ORF">CTM46_11575</name>
</gene>
<keyword evidence="6 10" id="KW-0378">Hydrolase</keyword>
<comment type="catalytic activity">
    <reaction evidence="1 10">
        <text>Hydrolysis of terminal non-reducing beta-D-galactose residues in beta-D-galactosides.</text>
        <dbReference type="EC" id="3.2.1.23"/>
    </reaction>
</comment>
<keyword evidence="7" id="KW-0106">Calcium</keyword>
<evidence type="ECO:0000256" key="5">
    <source>
        <dbReference type="ARBA" id="ARBA00012756"/>
    </source>
</evidence>
<accession>A0A2D3LP24</accession>
<dbReference type="Pfam" id="PF02837">
    <property type="entry name" value="Glyco_hydro_2_N"/>
    <property type="match status" value="1"/>
</dbReference>
<comment type="similarity">
    <text evidence="3 10">Belongs to the glycosyl hydrolase 2 family.</text>
</comment>
<dbReference type="PANTHER" id="PTHR46323">
    <property type="entry name" value="BETA-GALACTOSIDASE"/>
    <property type="match status" value="1"/>
</dbReference>
<dbReference type="GO" id="GO:0004565">
    <property type="term" value="F:beta-galactosidase activity"/>
    <property type="evidence" value="ECO:0007669"/>
    <property type="project" value="UniProtKB-EC"/>
</dbReference>
<dbReference type="EC" id="3.2.1.23" evidence="5 10"/>
<dbReference type="InterPro" id="IPR050347">
    <property type="entry name" value="Bact_Beta-galactosidase"/>
</dbReference>
<evidence type="ECO:0000256" key="4">
    <source>
        <dbReference type="ARBA" id="ARBA00011245"/>
    </source>
</evidence>
<protein>
    <recommendedName>
        <fullName evidence="5 10">Beta-galactosidase</fullName>
        <ecNumber evidence="5 10">3.2.1.23</ecNumber>
    </recommendedName>
    <alternativeName>
        <fullName evidence="9 10">Lactase</fullName>
    </alternativeName>
</protein>
<dbReference type="RefSeq" id="WP_100014933.1">
    <property type="nucleotide sequence ID" value="NZ_CP024728.1"/>
</dbReference>
<name>A0A2D3LP24_PREIN</name>
<dbReference type="PRINTS" id="PR00132">
    <property type="entry name" value="GLHYDRLASE2"/>
</dbReference>
<reference evidence="11 12" key="1">
    <citation type="submission" date="2017-11" db="EMBL/GenBank/DDBJ databases">
        <title>Genome sequencing of Prevotella intermedia KCOM 1949.</title>
        <authorList>
            <person name="Kook J.-K."/>
            <person name="Park S.-N."/>
            <person name="Lim Y.K."/>
        </authorList>
    </citation>
    <scope>NUCLEOTIDE SEQUENCE [LARGE SCALE GENOMIC DNA]</scope>
    <source>
        <strain evidence="11 12">KCOM 1949</strain>
    </source>
</reference>
<dbReference type="InterPro" id="IPR014718">
    <property type="entry name" value="GH-type_carb-bd"/>
</dbReference>
<dbReference type="AlphaFoldDB" id="A0A2D3LP24"/>
<dbReference type="SUPFAM" id="SSF49303">
    <property type="entry name" value="beta-Galactosidase/glucuronidase domain"/>
    <property type="match status" value="2"/>
</dbReference>
<organism evidence="11 12">
    <name type="scientific">Prevotella intermedia</name>
    <dbReference type="NCBI Taxonomy" id="28131"/>
    <lineage>
        <taxon>Bacteria</taxon>
        <taxon>Pseudomonadati</taxon>
        <taxon>Bacteroidota</taxon>
        <taxon>Bacteroidia</taxon>
        <taxon>Bacteroidales</taxon>
        <taxon>Prevotellaceae</taxon>
        <taxon>Prevotella</taxon>
    </lineage>
</organism>
<dbReference type="PANTHER" id="PTHR46323:SF2">
    <property type="entry name" value="BETA-GALACTOSIDASE"/>
    <property type="match status" value="1"/>
</dbReference>
<dbReference type="InterPro" id="IPR036156">
    <property type="entry name" value="Beta-gal/glucu_dom_sf"/>
</dbReference>
<evidence type="ECO:0000256" key="3">
    <source>
        <dbReference type="ARBA" id="ARBA00007401"/>
    </source>
</evidence>
<dbReference type="InterPro" id="IPR006103">
    <property type="entry name" value="Glyco_hydro_2_cat"/>
</dbReference>
<dbReference type="SMART" id="SM01038">
    <property type="entry name" value="Bgal_small_N"/>
    <property type="match status" value="1"/>
</dbReference>
<dbReference type="GO" id="GO:0005990">
    <property type="term" value="P:lactose catabolic process"/>
    <property type="evidence" value="ECO:0007669"/>
    <property type="project" value="TreeGrafter"/>
</dbReference>
<evidence type="ECO:0000256" key="9">
    <source>
        <dbReference type="ARBA" id="ARBA00032230"/>
    </source>
</evidence>
<dbReference type="Gene3D" id="2.60.120.260">
    <property type="entry name" value="Galactose-binding domain-like"/>
    <property type="match status" value="1"/>
</dbReference>
<dbReference type="InterPro" id="IPR032312">
    <property type="entry name" value="LacZ_4"/>
</dbReference>
<dbReference type="InterPro" id="IPR011013">
    <property type="entry name" value="Gal_mutarotase_sf_dom"/>
</dbReference>
<dbReference type="InterPro" id="IPR017853">
    <property type="entry name" value="GH"/>
</dbReference>
<dbReference type="InterPro" id="IPR008979">
    <property type="entry name" value="Galactose-bd-like_sf"/>
</dbReference>
<dbReference type="PROSITE" id="PS00719">
    <property type="entry name" value="GLYCOSYL_HYDROL_F2_1"/>
    <property type="match status" value="1"/>
</dbReference>
<dbReference type="GO" id="GO:0009341">
    <property type="term" value="C:beta-galactosidase complex"/>
    <property type="evidence" value="ECO:0007669"/>
    <property type="project" value="InterPro"/>
</dbReference>
<dbReference type="SUPFAM" id="SSF74650">
    <property type="entry name" value="Galactose mutarotase-like"/>
    <property type="match status" value="1"/>
</dbReference>
<dbReference type="Pfam" id="PF00703">
    <property type="entry name" value="Glyco_hydro_2"/>
    <property type="match status" value="1"/>
</dbReference>
<evidence type="ECO:0000313" key="11">
    <source>
        <dbReference type="EMBL" id="ATV32120.1"/>
    </source>
</evidence>
<dbReference type="InterPro" id="IPR006104">
    <property type="entry name" value="Glyco_hydro_2_N"/>
</dbReference>
<proteinExistence type="inferred from homology"/>